<gene>
    <name evidence="2" type="ORF">IPV69_04300</name>
</gene>
<protein>
    <submittedName>
        <fullName evidence="2">Uncharacterized protein</fullName>
    </submittedName>
</protein>
<proteinExistence type="predicted"/>
<dbReference type="AlphaFoldDB" id="A0A7M2WYX0"/>
<sequence>MASEGSEQGADFAGISKLGKRNGAQSGAVDSDPTRLVAVWSNLSDDARRLVMRLLEG</sequence>
<evidence type="ECO:0000313" key="2">
    <source>
        <dbReference type="EMBL" id="QOV90593.1"/>
    </source>
</evidence>
<organism evidence="2 3">
    <name type="scientific">Humisphaera borealis</name>
    <dbReference type="NCBI Taxonomy" id="2807512"/>
    <lineage>
        <taxon>Bacteria</taxon>
        <taxon>Pseudomonadati</taxon>
        <taxon>Planctomycetota</taxon>
        <taxon>Phycisphaerae</taxon>
        <taxon>Tepidisphaerales</taxon>
        <taxon>Tepidisphaeraceae</taxon>
        <taxon>Humisphaera</taxon>
    </lineage>
</organism>
<reference evidence="2 3" key="1">
    <citation type="submission" date="2020-10" db="EMBL/GenBank/DDBJ databases">
        <title>Wide distribution of Phycisphaera-like planctomycetes from WD2101 soil group in peatlands and genome analysis of the first cultivated representative.</title>
        <authorList>
            <person name="Dedysh S.N."/>
            <person name="Beletsky A.V."/>
            <person name="Ivanova A."/>
            <person name="Kulichevskaya I.S."/>
            <person name="Suzina N.E."/>
            <person name="Philippov D.A."/>
            <person name="Rakitin A.L."/>
            <person name="Mardanov A.V."/>
            <person name="Ravin N.V."/>
        </authorList>
    </citation>
    <scope>NUCLEOTIDE SEQUENCE [LARGE SCALE GENOMIC DNA]</scope>
    <source>
        <strain evidence="2 3">M1803</strain>
    </source>
</reference>
<dbReference type="Proteomes" id="UP000593765">
    <property type="component" value="Chromosome"/>
</dbReference>
<dbReference type="KEGG" id="hbs:IPV69_04300"/>
<dbReference type="EMBL" id="CP063458">
    <property type="protein sequence ID" value="QOV90593.1"/>
    <property type="molecule type" value="Genomic_DNA"/>
</dbReference>
<evidence type="ECO:0000256" key="1">
    <source>
        <dbReference type="SAM" id="MobiDB-lite"/>
    </source>
</evidence>
<evidence type="ECO:0000313" key="3">
    <source>
        <dbReference type="Proteomes" id="UP000593765"/>
    </source>
</evidence>
<accession>A0A7M2WYX0</accession>
<keyword evidence="3" id="KW-1185">Reference proteome</keyword>
<name>A0A7M2WYX0_9BACT</name>
<feature type="region of interest" description="Disordered" evidence="1">
    <location>
        <begin position="1"/>
        <end position="31"/>
    </location>
</feature>